<dbReference type="GeneID" id="7360982"/>
<sequence>MDASFGKRNEDESLTHYLERVLPTVINQVTDMTQILKELFDKTGIQTYETEFERYFKSKQFSKFRDNECLDSKMEHTMVIPLNVPTIPDYSGQTIECSCSNKGNWPHLLHSGNPVLNTQSDILVYLRKTVSDIQKQQVFDHSNLVQLIQHELKNLKCECNCEKASASINWEISPNFTQDTGKLFITDK</sequence>
<dbReference type="Proteomes" id="UP000201408">
    <property type="component" value="Segment"/>
</dbReference>
<proteinExistence type="predicted"/>
<evidence type="ECO:0000313" key="2">
    <source>
        <dbReference type="Proteomes" id="UP000201408"/>
    </source>
</evidence>
<dbReference type="EMBL" id="FJ493469">
    <property type="protein sequence ID" value="ACL36980.1"/>
    <property type="molecule type" value="Genomic_DNA"/>
</dbReference>
<reference evidence="1 2" key="1">
    <citation type="submission" date="2008-11" db="EMBL/GenBank/DDBJ databases">
        <title>Complete sequence of Rudbeckia flower distortion virus (RuFDV), a pararetrovirus in the family Caulimoviridae isolated from Rudbeckia hirta.</title>
        <authorList>
            <person name="Lockhart B."/>
            <person name="Olszewski N."/>
        </authorList>
    </citation>
    <scope>NUCLEOTIDE SEQUENCE [LARGE SCALE GENOMIC DNA]</scope>
    <source>
        <strain evidence="1">Minnesota</strain>
    </source>
</reference>
<dbReference type="KEGG" id="vg:7360982"/>
<keyword evidence="2" id="KW-1185">Reference proteome</keyword>
<evidence type="ECO:0000313" key="1">
    <source>
        <dbReference type="EMBL" id="ACL36980.1"/>
    </source>
</evidence>
<organism evidence="1 2">
    <name type="scientific">Rudbeckia flower distortion virus</name>
    <dbReference type="NCBI Taxonomy" id="587370"/>
    <lineage>
        <taxon>Viruses</taxon>
        <taxon>Riboviria</taxon>
        <taxon>Pararnavirae</taxon>
        <taxon>Artverviricota</taxon>
        <taxon>Revtraviricetes</taxon>
        <taxon>Ortervirales</taxon>
        <taxon>Caulimoviridae</taxon>
        <taxon>Ruflodivirus</taxon>
        <taxon>Ruflodivirus deformatiorudbeckiae</taxon>
    </lineage>
</organism>
<accession>B8Y869</accession>
<protein>
    <submittedName>
        <fullName evidence="1">Uncharacterized protein</fullName>
    </submittedName>
</protein>
<name>B8Y869_9VIRU</name>
<dbReference type="RefSeq" id="YP_002519385.1">
    <property type="nucleotide sequence ID" value="NC_011920.1"/>
</dbReference>